<comment type="similarity">
    <text evidence="3">Belongs to the HAD-like hydrolase superfamily. CbbY/CbbZ/Gph/YieH family.</text>
</comment>
<gene>
    <name evidence="5" type="ORF">IPP58_01505</name>
</gene>
<evidence type="ECO:0000256" key="3">
    <source>
        <dbReference type="ARBA" id="ARBA00006171"/>
    </source>
</evidence>
<comment type="caution">
    <text evidence="5">The sequence shown here is derived from an EMBL/GenBank/DDBJ whole genome shotgun (WGS) entry which is preliminary data.</text>
</comment>
<evidence type="ECO:0000256" key="2">
    <source>
        <dbReference type="ARBA" id="ARBA00004818"/>
    </source>
</evidence>
<evidence type="ECO:0000256" key="1">
    <source>
        <dbReference type="ARBA" id="ARBA00000830"/>
    </source>
</evidence>
<dbReference type="PANTHER" id="PTHR43434:SF1">
    <property type="entry name" value="PHOSPHOGLYCOLATE PHOSPHATASE"/>
    <property type="match status" value="1"/>
</dbReference>
<proteinExistence type="inferred from homology"/>
<accession>A0A9D7SE04</accession>
<dbReference type="SUPFAM" id="SSF56784">
    <property type="entry name" value="HAD-like"/>
    <property type="match status" value="1"/>
</dbReference>
<name>A0A9D7SE04_9BACT</name>
<dbReference type="EMBL" id="JADKIO010000004">
    <property type="protein sequence ID" value="MBK9795173.1"/>
    <property type="molecule type" value="Genomic_DNA"/>
</dbReference>
<dbReference type="GO" id="GO:0008967">
    <property type="term" value="F:phosphoglycolate phosphatase activity"/>
    <property type="evidence" value="ECO:0007669"/>
    <property type="project" value="UniProtKB-EC"/>
</dbReference>
<comment type="catalytic activity">
    <reaction evidence="1">
        <text>2-phosphoglycolate + H2O = glycolate + phosphate</text>
        <dbReference type="Rhea" id="RHEA:14369"/>
        <dbReference type="ChEBI" id="CHEBI:15377"/>
        <dbReference type="ChEBI" id="CHEBI:29805"/>
        <dbReference type="ChEBI" id="CHEBI:43474"/>
        <dbReference type="ChEBI" id="CHEBI:58033"/>
        <dbReference type="EC" id="3.1.3.18"/>
    </reaction>
</comment>
<dbReference type="Pfam" id="PF12710">
    <property type="entry name" value="HAD"/>
    <property type="match status" value="1"/>
</dbReference>
<dbReference type="GO" id="GO:0006281">
    <property type="term" value="P:DNA repair"/>
    <property type="evidence" value="ECO:0007669"/>
    <property type="project" value="TreeGrafter"/>
</dbReference>
<sequence length="213" mass="23051">MPICFDLDGTLGHFSSGFVLLREALGLVWGETPTVEELRLCRGSTDWEIVDELHHMRFGRGLDETGYSAYETACVDRFREVFTPGAQAAVAYRGVLEGMHRLAATRQVWIVSGNAPGLLAFKTEVLGVDPAIPRLGSLPRHDRADLLRRALREGAGPHLYVGDRPHDLDAAQAAGLPFVGIGEAVPGEHRSLPPDIEADHLVAAVEAALESTP</sequence>
<evidence type="ECO:0000256" key="4">
    <source>
        <dbReference type="ARBA" id="ARBA00013078"/>
    </source>
</evidence>
<dbReference type="InterPro" id="IPR023198">
    <property type="entry name" value="PGP-like_dom2"/>
</dbReference>
<dbReference type="EC" id="3.1.3.18" evidence="4"/>
<dbReference type="Proteomes" id="UP000886657">
    <property type="component" value="Unassembled WGS sequence"/>
</dbReference>
<dbReference type="Gene3D" id="1.10.150.240">
    <property type="entry name" value="Putative phosphatase, domain 2"/>
    <property type="match status" value="1"/>
</dbReference>
<dbReference type="AlphaFoldDB" id="A0A9D7SE04"/>
<dbReference type="InterPro" id="IPR036412">
    <property type="entry name" value="HAD-like_sf"/>
</dbReference>
<dbReference type="Gene3D" id="3.40.50.1000">
    <property type="entry name" value="HAD superfamily/HAD-like"/>
    <property type="match status" value="1"/>
</dbReference>
<evidence type="ECO:0000313" key="6">
    <source>
        <dbReference type="Proteomes" id="UP000886657"/>
    </source>
</evidence>
<dbReference type="InterPro" id="IPR050155">
    <property type="entry name" value="HAD-like_hydrolase_sf"/>
</dbReference>
<reference evidence="5" key="1">
    <citation type="submission" date="2020-10" db="EMBL/GenBank/DDBJ databases">
        <title>Connecting structure to function with the recovery of over 1000 high-quality activated sludge metagenome-assembled genomes encoding full-length rRNA genes using long-read sequencing.</title>
        <authorList>
            <person name="Singleton C.M."/>
            <person name="Petriglieri F."/>
            <person name="Kristensen J.M."/>
            <person name="Kirkegaard R.H."/>
            <person name="Michaelsen T.Y."/>
            <person name="Andersen M.H."/>
            <person name="Karst S.M."/>
            <person name="Dueholm M.S."/>
            <person name="Nielsen P.H."/>
            <person name="Albertsen M."/>
        </authorList>
    </citation>
    <scope>NUCLEOTIDE SEQUENCE</scope>
    <source>
        <strain evidence="5">Skiv_18-Q3-R9-52_MAXAC.067</strain>
    </source>
</reference>
<evidence type="ECO:0000313" key="5">
    <source>
        <dbReference type="EMBL" id="MBK9795173.1"/>
    </source>
</evidence>
<protein>
    <recommendedName>
        <fullName evidence="4">phosphoglycolate phosphatase</fullName>
        <ecNumber evidence="4">3.1.3.18</ecNumber>
    </recommendedName>
</protein>
<organism evidence="5 6">
    <name type="scientific">Candidatus Geothrix skivensis</name>
    <dbReference type="NCBI Taxonomy" id="2954439"/>
    <lineage>
        <taxon>Bacteria</taxon>
        <taxon>Pseudomonadati</taxon>
        <taxon>Acidobacteriota</taxon>
        <taxon>Holophagae</taxon>
        <taxon>Holophagales</taxon>
        <taxon>Holophagaceae</taxon>
        <taxon>Geothrix</taxon>
    </lineage>
</organism>
<dbReference type="InterPro" id="IPR023214">
    <property type="entry name" value="HAD_sf"/>
</dbReference>
<comment type="pathway">
    <text evidence="2">Organic acid metabolism; glycolate biosynthesis; glycolate from 2-phosphoglycolate: step 1/1.</text>
</comment>
<keyword evidence="5" id="KW-0378">Hydrolase</keyword>
<dbReference type="PANTHER" id="PTHR43434">
    <property type="entry name" value="PHOSPHOGLYCOLATE PHOSPHATASE"/>
    <property type="match status" value="1"/>
</dbReference>